<evidence type="ECO:0000313" key="1">
    <source>
        <dbReference type="EMBL" id="EDM15367.1"/>
    </source>
</evidence>
<dbReference type="AlphaFoldDB" id="A6IET0"/>
<proteinExistence type="predicted"/>
<reference evidence="2" key="1">
    <citation type="submission" date="2005-09" db="EMBL/GenBank/DDBJ databases">
        <authorList>
            <person name="Mural R.J."/>
            <person name="Li P.W."/>
            <person name="Adams M.D."/>
            <person name="Amanatides P.G."/>
            <person name="Baden-Tillson H."/>
            <person name="Barnstead M."/>
            <person name="Chin S.H."/>
            <person name="Dew I."/>
            <person name="Evans C.A."/>
            <person name="Ferriera S."/>
            <person name="Flanigan M."/>
            <person name="Fosler C."/>
            <person name="Glodek A."/>
            <person name="Gu Z."/>
            <person name="Holt R.A."/>
            <person name="Jennings D."/>
            <person name="Kraft C.L."/>
            <person name="Lu F."/>
            <person name="Nguyen T."/>
            <person name="Nusskern D.R."/>
            <person name="Pfannkoch C.M."/>
            <person name="Sitter C."/>
            <person name="Sutton G.G."/>
            <person name="Venter J.C."/>
            <person name="Wang Z."/>
            <person name="Woodage T."/>
            <person name="Zheng X.H."/>
            <person name="Zhong F."/>
        </authorList>
    </citation>
    <scope>NUCLEOTIDE SEQUENCE [LARGE SCALE GENOMIC DNA]</scope>
    <source>
        <strain>BN</strain>
        <strain evidence="2">Sprague-Dawley</strain>
    </source>
</reference>
<sequence length="86" mass="9651">MWIVFPGLFVSRRISKKLAQWKGENRGSQEEHGCCVLRHTGDSCSAMDGWSLRNVSLLGSCLSPPPPSWGLMRRGQRHYLPSPSLL</sequence>
<evidence type="ECO:0000313" key="2">
    <source>
        <dbReference type="Proteomes" id="UP000234681"/>
    </source>
</evidence>
<protein>
    <submittedName>
        <fullName evidence="1">RCG28049</fullName>
    </submittedName>
</protein>
<dbReference type="EMBL" id="CH473959">
    <property type="protein sequence ID" value="EDM15367.1"/>
    <property type="molecule type" value="Genomic_DNA"/>
</dbReference>
<gene>
    <name evidence="1" type="ORF">rCG_28049</name>
</gene>
<organism evidence="1 2">
    <name type="scientific">Rattus norvegicus</name>
    <name type="common">Rat</name>
    <dbReference type="NCBI Taxonomy" id="10116"/>
    <lineage>
        <taxon>Eukaryota</taxon>
        <taxon>Metazoa</taxon>
        <taxon>Chordata</taxon>
        <taxon>Craniata</taxon>
        <taxon>Vertebrata</taxon>
        <taxon>Euteleostomi</taxon>
        <taxon>Mammalia</taxon>
        <taxon>Eutheria</taxon>
        <taxon>Euarchontoglires</taxon>
        <taxon>Glires</taxon>
        <taxon>Rodentia</taxon>
        <taxon>Myomorpha</taxon>
        <taxon>Muroidea</taxon>
        <taxon>Muridae</taxon>
        <taxon>Murinae</taxon>
        <taxon>Rattus</taxon>
    </lineage>
</organism>
<accession>A6IET0</accession>
<name>A6IET0_RAT</name>
<dbReference type="Proteomes" id="UP000234681">
    <property type="component" value="Chromosome 4"/>
</dbReference>